<dbReference type="EMBL" id="CP001804">
    <property type="protein sequence ID" value="ACY15068.1"/>
    <property type="molecule type" value="Genomic_DNA"/>
</dbReference>
<dbReference type="HOGENOM" id="CLU_1747102_0_0_7"/>
<sequence length="149" mass="16290">MTASRASTHPQDDPGDANAAAHRLALERTRAAQAEAEAQPESTWLRISRSAQLGMIAAVYEAALAGLGDDAVRRCMDHIRPLLGQTCGSDFAGKGAVRDALAIERLLRNSRVEDAAAYIENCSRLRWWVALLGYVLLCAITLAFWLLRR</sequence>
<keyword evidence="1" id="KW-0812">Transmembrane</keyword>
<dbReference type="RefSeq" id="WP_012827676.1">
    <property type="nucleotide sequence ID" value="NC_013440.1"/>
</dbReference>
<name>D0LKM0_HALO1</name>
<dbReference type="AlphaFoldDB" id="D0LKM0"/>
<keyword evidence="1" id="KW-0472">Membrane</keyword>
<keyword evidence="3" id="KW-1185">Reference proteome</keyword>
<dbReference type="Proteomes" id="UP000001880">
    <property type="component" value="Chromosome"/>
</dbReference>
<gene>
    <name evidence="2" type="ordered locus">Hoch_2532</name>
</gene>
<keyword evidence="1" id="KW-1133">Transmembrane helix</keyword>
<reference evidence="2 3" key="1">
    <citation type="journal article" date="2010" name="Stand. Genomic Sci.">
        <title>Complete genome sequence of Haliangium ochraceum type strain (SMP-2).</title>
        <authorList>
            <consortium name="US DOE Joint Genome Institute (JGI-PGF)"/>
            <person name="Ivanova N."/>
            <person name="Daum C."/>
            <person name="Lang E."/>
            <person name="Abt B."/>
            <person name="Kopitz M."/>
            <person name="Saunders E."/>
            <person name="Lapidus A."/>
            <person name="Lucas S."/>
            <person name="Glavina Del Rio T."/>
            <person name="Nolan M."/>
            <person name="Tice H."/>
            <person name="Copeland A."/>
            <person name="Cheng J.F."/>
            <person name="Chen F."/>
            <person name="Bruce D."/>
            <person name="Goodwin L."/>
            <person name="Pitluck S."/>
            <person name="Mavromatis K."/>
            <person name="Pati A."/>
            <person name="Mikhailova N."/>
            <person name="Chen A."/>
            <person name="Palaniappan K."/>
            <person name="Land M."/>
            <person name="Hauser L."/>
            <person name="Chang Y.J."/>
            <person name="Jeffries C.D."/>
            <person name="Detter J.C."/>
            <person name="Brettin T."/>
            <person name="Rohde M."/>
            <person name="Goker M."/>
            <person name="Bristow J."/>
            <person name="Markowitz V."/>
            <person name="Eisen J.A."/>
            <person name="Hugenholtz P."/>
            <person name="Kyrpides N.C."/>
            <person name="Klenk H.P."/>
        </authorList>
    </citation>
    <scope>NUCLEOTIDE SEQUENCE [LARGE SCALE GENOMIC DNA]</scope>
    <source>
        <strain evidence="3">DSM 14365 / CIP 107738 / JCM 11303 / AJ 13395 / SMP-2</strain>
    </source>
</reference>
<evidence type="ECO:0000256" key="1">
    <source>
        <dbReference type="SAM" id="Phobius"/>
    </source>
</evidence>
<dbReference type="STRING" id="502025.Hoch_2532"/>
<feature type="transmembrane region" description="Helical" evidence="1">
    <location>
        <begin position="127"/>
        <end position="147"/>
    </location>
</feature>
<evidence type="ECO:0000313" key="2">
    <source>
        <dbReference type="EMBL" id="ACY15068.1"/>
    </source>
</evidence>
<evidence type="ECO:0000313" key="3">
    <source>
        <dbReference type="Proteomes" id="UP000001880"/>
    </source>
</evidence>
<accession>D0LKM0</accession>
<protein>
    <submittedName>
        <fullName evidence="2">Uncharacterized protein</fullName>
    </submittedName>
</protein>
<proteinExistence type="predicted"/>
<dbReference type="KEGG" id="hoh:Hoch_2532"/>
<organism evidence="2 3">
    <name type="scientific">Haliangium ochraceum (strain DSM 14365 / JCM 11303 / SMP-2)</name>
    <dbReference type="NCBI Taxonomy" id="502025"/>
    <lineage>
        <taxon>Bacteria</taxon>
        <taxon>Pseudomonadati</taxon>
        <taxon>Myxococcota</taxon>
        <taxon>Polyangia</taxon>
        <taxon>Haliangiales</taxon>
        <taxon>Kofleriaceae</taxon>
        <taxon>Haliangium</taxon>
    </lineage>
</organism>